<reference evidence="2 3" key="1">
    <citation type="journal article" date="2015" name="Genome Biol.">
        <title>Comparative genomics of Steinernema reveals deeply conserved gene regulatory networks.</title>
        <authorList>
            <person name="Dillman A.R."/>
            <person name="Macchietto M."/>
            <person name="Porter C.F."/>
            <person name="Rogers A."/>
            <person name="Williams B."/>
            <person name="Antoshechkin I."/>
            <person name="Lee M.M."/>
            <person name="Goodwin Z."/>
            <person name="Lu X."/>
            <person name="Lewis E.E."/>
            <person name="Goodrich-Blair H."/>
            <person name="Stock S.P."/>
            <person name="Adams B.J."/>
            <person name="Sternberg P.W."/>
            <person name="Mortazavi A."/>
        </authorList>
    </citation>
    <scope>NUCLEOTIDE SEQUENCE [LARGE SCALE GENOMIC DNA]</scope>
    <source>
        <strain evidence="2 3">ALL</strain>
    </source>
</reference>
<protein>
    <submittedName>
        <fullName evidence="2">Uncharacterized protein</fullName>
    </submittedName>
</protein>
<organism evidence="2 3">
    <name type="scientific">Steinernema carpocapsae</name>
    <name type="common">Entomopathogenic nematode</name>
    <dbReference type="NCBI Taxonomy" id="34508"/>
    <lineage>
        <taxon>Eukaryota</taxon>
        <taxon>Metazoa</taxon>
        <taxon>Ecdysozoa</taxon>
        <taxon>Nematoda</taxon>
        <taxon>Chromadorea</taxon>
        <taxon>Rhabditida</taxon>
        <taxon>Tylenchina</taxon>
        <taxon>Panagrolaimomorpha</taxon>
        <taxon>Strongyloidoidea</taxon>
        <taxon>Steinernematidae</taxon>
        <taxon>Steinernema</taxon>
    </lineage>
</organism>
<dbReference type="EMBL" id="AZBU02000002">
    <property type="protein sequence ID" value="TKR96898.1"/>
    <property type="molecule type" value="Genomic_DNA"/>
</dbReference>
<evidence type="ECO:0000256" key="1">
    <source>
        <dbReference type="SAM" id="MobiDB-lite"/>
    </source>
</evidence>
<reference evidence="2 3" key="2">
    <citation type="journal article" date="2019" name="G3 (Bethesda)">
        <title>Hybrid Assembly of the Genome of the Entomopathogenic Nematode Steinernema carpocapsae Identifies the X-Chromosome.</title>
        <authorList>
            <person name="Serra L."/>
            <person name="Macchietto M."/>
            <person name="Macias-Munoz A."/>
            <person name="McGill C.J."/>
            <person name="Rodriguez I.M."/>
            <person name="Rodriguez B."/>
            <person name="Murad R."/>
            <person name="Mortazavi A."/>
        </authorList>
    </citation>
    <scope>NUCLEOTIDE SEQUENCE [LARGE SCALE GENOMIC DNA]</scope>
    <source>
        <strain evidence="2 3">ALL</strain>
    </source>
</reference>
<accession>A0A4U5PJS3</accession>
<name>A0A4U5PJS3_STECR</name>
<feature type="compositionally biased region" description="Basic and acidic residues" evidence="1">
    <location>
        <begin position="42"/>
        <end position="51"/>
    </location>
</feature>
<comment type="caution">
    <text evidence="2">The sequence shown here is derived from an EMBL/GenBank/DDBJ whole genome shotgun (WGS) entry which is preliminary data.</text>
</comment>
<keyword evidence="3" id="KW-1185">Reference proteome</keyword>
<evidence type="ECO:0000313" key="2">
    <source>
        <dbReference type="EMBL" id="TKR96898.1"/>
    </source>
</evidence>
<evidence type="ECO:0000313" key="3">
    <source>
        <dbReference type="Proteomes" id="UP000298663"/>
    </source>
</evidence>
<dbReference type="Proteomes" id="UP000298663">
    <property type="component" value="Unassembled WGS sequence"/>
</dbReference>
<feature type="region of interest" description="Disordered" evidence="1">
    <location>
        <begin position="40"/>
        <end position="76"/>
    </location>
</feature>
<gene>
    <name evidence="2" type="ORF">L596_010848</name>
</gene>
<dbReference type="AlphaFoldDB" id="A0A4U5PJS3"/>
<feature type="compositionally biased region" description="Acidic residues" evidence="1">
    <location>
        <begin position="52"/>
        <end position="61"/>
    </location>
</feature>
<sequence length="76" mass="8371">MQSPWASSHLVAWKHQAFPLGQQTALSSGLQPPMHWVSLELSLDRSESEDGGKDEESDGEELYGTGGEVEKGSRDW</sequence>
<proteinExistence type="predicted"/>